<dbReference type="Pfam" id="PF04542">
    <property type="entry name" value="Sigma70_r2"/>
    <property type="match status" value="1"/>
</dbReference>
<gene>
    <name evidence="7" type="primary">fecI</name>
    <name evidence="7" type="ORF">Enr13x_56190</name>
</gene>
<proteinExistence type="inferred from homology"/>
<dbReference type="InterPro" id="IPR039425">
    <property type="entry name" value="RNA_pol_sigma-70-like"/>
</dbReference>
<dbReference type="Gene3D" id="1.10.1740.10">
    <property type="match status" value="1"/>
</dbReference>
<dbReference type="RefSeq" id="WP_145389995.1">
    <property type="nucleotide sequence ID" value="NZ_CP037423.1"/>
</dbReference>
<dbReference type="EMBL" id="CP037423">
    <property type="protein sequence ID" value="QDV45740.1"/>
    <property type="molecule type" value="Genomic_DNA"/>
</dbReference>
<keyword evidence="8" id="KW-1185">Reference proteome</keyword>
<keyword evidence="2" id="KW-0805">Transcription regulation</keyword>
<dbReference type="PANTHER" id="PTHR43133">
    <property type="entry name" value="RNA POLYMERASE ECF-TYPE SIGMA FACTO"/>
    <property type="match status" value="1"/>
</dbReference>
<dbReference type="Proteomes" id="UP000319004">
    <property type="component" value="Chromosome"/>
</dbReference>
<dbReference type="InterPro" id="IPR014284">
    <property type="entry name" value="RNA_pol_sigma-70_dom"/>
</dbReference>
<reference evidence="7 8" key="1">
    <citation type="submission" date="2019-03" db="EMBL/GenBank/DDBJ databases">
        <title>Deep-cultivation of Planctomycetes and their phenomic and genomic characterization uncovers novel biology.</title>
        <authorList>
            <person name="Wiegand S."/>
            <person name="Jogler M."/>
            <person name="Boedeker C."/>
            <person name="Pinto D."/>
            <person name="Vollmers J."/>
            <person name="Rivas-Marin E."/>
            <person name="Kohn T."/>
            <person name="Peeters S.H."/>
            <person name="Heuer A."/>
            <person name="Rast P."/>
            <person name="Oberbeckmann S."/>
            <person name="Bunk B."/>
            <person name="Jeske O."/>
            <person name="Meyerdierks A."/>
            <person name="Storesund J.E."/>
            <person name="Kallscheuer N."/>
            <person name="Luecker S."/>
            <person name="Lage O.M."/>
            <person name="Pohl T."/>
            <person name="Merkel B.J."/>
            <person name="Hornburger P."/>
            <person name="Mueller R.-W."/>
            <person name="Bruemmer F."/>
            <person name="Labrenz M."/>
            <person name="Spormann A.M."/>
            <person name="Op den Camp H."/>
            <person name="Overmann J."/>
            <person name="Amann R."/>
            <person name="Jetten M.S.M."/>
            <person name="Mascher T."/>
            <person name="Medema M.H."/>
            <person name="Devos D.P."/>
            <person name="Kaster A.-K."/>
            <person name="Ovreas L."/>
            <person name="Rohde M."/>
            <person name="Galperin M.Y."/>
            <person name="Jogler C."/>
        </authorList>
    </citation>
    <scope>NUCLEOTIDE SEQUENCE [LARGE SCALE GENOMIC DNA]</scope>
    <source>
        <strain evidence="7 8">Enr13</strain>
    </source>
</reference>
<feature type="domain" description="RNA polymerase sigma-70 region 2" evidence="6">
    <location>
        <begin position="33"/>
        <end position="99"/>
    </location>
</feature>
<dbReference type="InterPro" id="IPR007627">
    <property type="entry name" value="RNA_pol_sigma70_r2"/>
</dbReference>
<evidence type="ECO:0000256" key="2">
    <source>
        <dbReference type="ARBA" id="ARBA00023015"/>
    </source>
</evidence>
<dbReference type="SUPFAM" id="SSF88659">
    <property type="entry name" value="Sigma3 and sigma4 domains of RNA polymerase sigma factors"/>
    <property type="match status" value="1"/>
</dbReference>
<evidence type="ECO:0000256" key="3">
    <source>
        <dbReference type="ARBA" id="ARBA00023082"/>
    </source>
</evidence>
<dbReference type="GO" id="GO:0003677">
    <property type="term" value="F:DNA binding"/>
    <property type="evidence" value="ECO:0007669"/>
    <property type="project" value="UniProtKB-KW"/>
</dbReference>
<dbReference type="GO" id="GO:0006352">
    <property type="term" value="P:DNA-templated transcription initiation"/>
    <property type="evidence" value="ECO:0007669"/>
    <property type="project" value="InterPro"/>
</dbReference>
<dbReference type="NCBIfam" id="TIGR02937">
    <property type="entry name" value="sigma70-ECF"/>
    <property type="match status" value="1"/>
</dbReference>
<dbReference type="InterPro" id="IPR013325">
    <property type="entry name" value="RNA_pol_sigma_r2"/>
</dbReference>
<dbReference type="SUPFAM" id="SSF88946">
    <property type="entry name" value="Sigma2 domain of RNA polymerase sigma factors"/>
    <property type="match status" value="1"/>
</dbReference>
<comment type="similarity">
    <text evidence="1">Belongs to the sigma-70 factor family. ECF subfamily.</text>
</comment>
<evidence type="ECO:0000256" key="4">
    <source>
        <dbReference type="ARBA" id="ARBA00023125"/>
    </source>
</evidence>
<keyword evidence="3" id="KW-0731">Sigma factor</keyword>
<dbReference type="Gene3D" id="1.10.10.10">
    <property type="entry name" value="Winged helix-like DNA-binding domain superfamily/Winged helix DNA-binding domain"/>
    <property type="match status" value="1"/>
</dbReference>
<evidence type="ECO:0000313" key="8">
    <source>
        <dbReference type="Proteomes" id="UP000319004"/>
    </source>
</evidence>
<dbReference type="KEGG" id="snep:Enr13x_56190"/>
<evidence type="ECO:0000313" key="7">
    <source>
        <dbReference type="EMBL" id="QDV45740.1"/>
    </source>
</evidence>
<dbReference type="InterPro" id="IPR013324">
    <property type="entry name" value="RNA_pol_sigma_r3/r4-like"/>
</dbReference>
<sequence length="207" mass="23729">MSNDSEFETSPTLLGHLHSHADDQSAWQRFETRYAPLIASWCRRWGAQASDAEDIGQEVLLALCKQMSTFQYDQSQSFRGFLRTIARRAWCDLLDKRRRQAIATGDSAVLGLLENQGDGDAFADQLEMEWRQELLERAMERVQKRVKPHTWQAFEATTRDGLSGAEVAERLEMKIGAVWVAKSKIKKMLQEELATLEREELRPEGGR</sequence>
<protein>
    <submittedName>
        <fullName evidence="7">Putative RNA polymerase sigma factor FecI</fullName>
    </submittedName>
</protein>
<evidence type="ECO:0000259" key="6">
    <source>
        <dbReference type="Pfam" id="PF04542"/>
    </source>
</evidence>
<dbReference type="InterPro" id="IPR036388">
    <property type="entry name" value="WH-like_DNA-bd_sf"/>
</dbReference>
<dbReference type="OrthoDB" id="284734at2"/>
<dbReference type="GO" id="GO:0016987">
    <property type="term" value="F:sigma factor activity"/>
    <property type="evidence" value="ECO:0007669"/>
    <property type="project" value="UniProtKB-KW"/>
</dbReference>
<evidence type="ECO:0000256" key="5">
    <source>
        <dbReference type="ARBA" id="ARBA00023163"/>
    </source>
</evidence>
<evidence type="ECO:0000256" key="1">
    <source>
        <dbReference type="ARBA" id="ARBA00010641"/>
    </source>
</evidence>
<accession>A0A518HXZ4</accession>
<dbReference type="PANTHER" id="PTHR43133:SF8">
    <property type="entry name" value="RNA POLYMERASE SIGMA FACTOR HI_1459-RELATED"/>
    <property type="match status" value="1"/>
</dbReference>
<organism evidence="7 8">
    <name type="scientific">Stieleria neptunia</name>
    <dbReference type="NCBI Taxonomy" id="2527979"/>
    <lineage>
        <taxon>Bacteria</taxon>
        <taxon>Pseudomonadati</taxon>
        <taxon>Planctomycetota</taxon>
        <taxon>Planctomycetia</taxon>
        <taxon>Pirellulales</taxon>
        <taxon>Pirellulaceae</taxon>
        <taxon>Stieleria</taxon>
    </lineage>
</organism>
<keyword evidence="4" id="KW-0238">DNA-binding</keyword>
<keyword evidence="5" id="KW-0804">Transcription</keyword>
<name>A0A518HXZ4_9BACT</name>
<dbReference type="AlphaFoldDB" id="A0A518HXZ4"/>